<evidence type="ECO:0000256" key="5">
    <source>
        <dbReference type="ARBA" id="ARBA00022777"/>
    </source>
</evidence>
<dbReference type="CDD" id="cd16922">
    <property type="entry name" value="HATPase_EvgS-ArcB-TorS-like"/>
    <property type="match status" value="1"/>
</dbReference>
<dbReference type="Gene3D" id="3.30.565.10">
    <property type="entry name" value="Histidine kinase-like ATPase, C-terminal domain"/>
    <property type="match status" value="1"/>
</dbReference>
<sequence length="567" mass="63793">MKSTHTITLARKMLLAFLAFVIVLAIAAIMVRNTITQKLADISKLASNVENRLKPEQALLLLHQAEDDFQESLLDVNGPKSIEYKTKLTQAFNKIDTLLKTQTDTTQLSAAQSNQVKAWYQKKLELSDRLFALKHNFDSLLTVYSEFNKQADQNKQPVVTTNVKSRNKTIKSNTDTVLKAITVEKKSLFSRLKDAISNKNSNPNGVIEITHNNNTNISDRATQKIIARDRLDNAKKLRELQLQNVKLLSMQRELIGLNTRISNELERIVNDLKELNYNMADQLKGMAFKNYQETTALLNKFYLASLFLVLAFAALLILFIVQLNKAELLLRKENDRAVNMARQKMELLTHMTHEIRNPLTAIKGFLYVFAKTTLTQRQTDMLESIKGSSEMLLRTLNDTLDAAKMENSELKINAEPFQPYTTLNQVVESMSYSAAKKQLNLSYNFKGEQEATVIGDDFRLKQVLVNLLSNAIKYTNEGSVTINAELLLGETNTLQVDVADTGKGISADQQANLFSKYYQTSSAKGQVGTGLGLFICKQLVEMQGGKISVKSSPEAGSTFSFYIPYKK</sequence>
<evidence type="ECO:0000313" key="9">
    <source>
        <dbReference type="Proteomes" id="UP000192756"/>
    </source>
</evidence>
<dbReference type="SUPFAM" id="SSF55874">
    <property type="entry name" value="ATPase domain of HSP90 chaperone/DNA topoisomerase II/histidine kinase"/>
    <property type="match status" value="1"/>
</dbReference>
<evidence type="ECO:0000256" key="4">
    <source>
        <dbReference type="ARBA" id="ARBA00022679"/>
    </source>
</evidence>
<name>A0A1W1ZKS9_9SPHI</name>
<dbReference type="STRING" id="151894.SAMN04488524_0810"/>
<organism evidence="8 9">
    <name type="scientific">Pedobacter africanus</name>
    <dbReference type="NCBI Taxonomy" id="151894"/>
    <lineage>
        <taxon>Bacteria</taxon>
        <taxon>Pseudomonadati</taxon>
        <taxon>Bacteroidota</taxon>
        <taxon>Sphingobacteriia</taxon>
        <taxon>Sphingobacteriales</taxon>
        <taxon>Sphingobacteriaceae</taxon>
        <taxon>Pedobacter</taxon>
    </lineage>
</organism>
<proteinExistence type="predicted"/>
<dbReference type="SUPFAM" id="SSF47384">
    <property type="entry name" value="Homodimeric domain of signal transducing histidine kinase"/>
    <property type="match status" value="1"/>
</dbReference>
<dbReference type="PROSITE" id="PS50109">
    <property type="entry name" value="HIS_KIN"/>
    <property type="match status" value="1"/>
</dbReference>
<dbReference type="Gene3D" id="1.10.287.130">
    <property type="match status" value="1"/>
</dbReference>
<dbReference type="PANTHER" id="PTHR43047:SF72">
    <property type="entry name" value="OSMOSENSING HISTIDINE PROTEIN KINASE SLN1"/>
    <property type="match status" value="1"/>
</dbReference>
<dbReference type="InterPro" id="IPR003594">
    <property type="entry name" value="HATPase_dom"/>
</dbReference>
<evidence type="ECO:0000256" key="6">
    <source>
        <dbReference type="SAM" id="Phobius"/>
    </source>
</evidence>
<dbReference type="FunFam" id="3.30.565.10:FF:000010">
    <property type="entry name" value="Sensor histidine kinase RcsC"/>
    <property type="match status" value="1"/>
</dbReference>
<dbReference type="InterPro" id="IPR036097">
    <property type="entry name" value="HisK_dim/P_sf"/>
</dbReference>
<comment type="catalytic activity">
    <reaction evidence="1">
        <text>ATP + protein L-histidine = ADP + protein N-phospho-L-histidine.</text>
        <dbReference type="EC" id="2.7.13.3"/>
    </reaction>
</comment>
<keyword evidence="6" id="KW-1133">Transmembrane helix</keyword>
<evidence type="ECO:0000313" key="8">
    <source>
        <dbReference type="EMBL" id="SMC48853.1"/>
    </source>
</evidence>
<dbReference type="InterPro" id="IPR003661">
    <property type="entry name" value="HisK_dim/P_dom"/>
</dbReference>
<dbReference type="PRINTS" id="PR00344">
    <property type="entry name" value="BCTRLSENSOR"/>
</dbReference>
<reference evidence="9" key="1">
    <citation type="submission" date="2017-04" db="EMBL/GenBank/DDBJ databases">
        <authorList>
            <person name="Varghese N."/>
            <person name="Submissions S."/>
        </authorList>
    </citation>
    <scope>NUCLEOTIDE SEQUENCE [LARGE SCALE GENOMIC DNA]</scope>
    <source>
        <strain evidence="9">DSM 12126</strain>
    </source>
</reference>
<dbReference type="EC" id="2.7.13.3" evidence="2"/>
<keyword evidence="6" id="KW-0472">Membrane</keyword>
<dbReference type="SMART" id="SM00388">
    <property type="entry name" value="HisKA"/>
    <property type="match status" value="1"/>
</dbReference>
<dbReference type="GO" id="GO:0005886">
    <property type="term" value="C:plasma membrane"/>
    <property type="evidence" value="ECO:0007669"/>
    <property type="project" value="TreeGrafter"/>
</dbReference>
<dbReference type="Proteomes" id="UP000192756">
    <property type="component" value="Unassembled WGS sequence"/>
</dbReference>
<dbReference type="Pfam" id="PF02518">
    <property type="entry name" value="HATPase_c"/>
    <property type="match status" value="1"/>
</dbReference>
<dbReference type="AlphaFoldDB" id="A0A1W1ZKS9"/>
<keyword evidence="6" id="KW-0812">Transmembrane</keyword>
<dbReference type="InterPro" id="IPR004358">
    <property type="entry name" value="Sig_transdc_His_kin-like_C"/>
</dbReference>
<feature type="domain" description="Histidine kinase" evidence="7">
    <location>
        <begin position="350"/>
        <end position="567"/>
    </location>
</feature>
<dbReference type="GO" id="GO:0000155">
    <property type="term" value="F:phosphorelay sensor kinase activity"/>
    <property type="evidence" value="ECO:0007669"/>
    <property type="project" value="InterPro"/>
</dbReference>
<protein>
    <recommendedName>
        <fullName evidence="2">histidine kinase</fullName>
        <ecNumber evidence="2">2.7.13.3</ecNumber>
    </recommendedName>
</protein>
<gene>
    <name evidence="8" type="ORF">SAMN04488524_0810</name>
</gene>
<dbReference type="EMBL" id="FWXT01000001">
    <property type="protein sequence ID" value="SMC48853.1"/>
    <property type="molecule type" value="Genomic_DNA"/>
</dbReference>
<keyword evidence="3" id="KW-0597">Phosphoprotein</keyword>
<dbReference type="InterPro" id="IPR036890">
    <property type="entry name" value="HATPase_C_sf"/>
</dbReference>
<dbReference type="SMART" id="SM00387">
    <property type="entry name" value="HATPase_c"/>
    <property type="match status" value="1"/>
</dbReference>
<evidence type="ECO:0000259" key="7">
    <source>
        <dbReference type="PROSITE" id="PS50109"/>
    </source>
</evidence>
<dbReference type="GO" id="GO:0009927">
    <property type="term" value="F:histidine phosphotransfer kinase activity"/>
    <property type="evidence" value="ECO:0007669"/>
    <property type="project" value="TreeGrafter"/>
</dbReference>
<keyword evidence="9" id="KW-1185">Reference proteome</keyword>
<evidence type="ECO:0000256" key="2">
    <source>
        <dbReference type="ARBA" id="ARBA00012438"/>
    </source>
</evidence>
<dbReference type="Pfam" id="PF00512">
    <property type="entry name" value="HisKA"/>
    <property type="match status" value="1"/>
</dbReference>
<evidence type="ECO:0000256" key="3">
    <source>
        <dbReference type="ARBA" id="ARBA00022553"/>
    </source>
</evidence>
<dbReference type="CDD" id="cd00082">
    <property type="entry name" value="HisKA"/>
    <property type="match status" value="1"/>
</dbReference>
<keyword evidence="5 8" id="KW-0418">Kinase</keyword>
<dbReference type="InterPro" id="IPR005467">
    <property type="entry name" value="His_kinase_dom"/>
</dbReference>
<keyword evidence="4" id="KW-0808">Transferase</keyword>
<dbReference type="OrthoDB" id="711632at2"/>
<accession>A0A1W1ZKS9</accession>
<evidence type="ECO:0000256" key="1">
    <source>
        <dbReference type="ARBA" id="ARBA00000085"/>
    </source>
</evidence>
<feature type="transmembrane region" description="Helical" evidence="6">
    <location>
        <begin position="301"/>
        <end position="321"/>
    </location>
</feature>
<dbReference type="PANTHER" id="PTHR43047">
    <property type="entry name" value="TWO-COMPONENT HISTIDINE PROTEIN KINASE"/>
    <property type="match status" value="1"/>
</dbReference>